<evidence type="ECO:0000256" key="1">
    <source>
        <dbReference type="SAM" id="MobiDB-lite"/>
    </source>
</evidence>
<comment type="caution">
    <text evidence="3">The sequence shown here is derived from an EMBL/GenBank/DDBJ whole genome shotgun (WGS) entry which is preliminary data.</text>
</comment>
<name>A0A2H0KDZ1_9BACT</name>
<sequence length="274" mass="31247">MSSYYKPHRNPGWNYGGPNWKLSRSKIDLFLNCPRCFYVDNKLGVARPPGYPFNLNSAVDTLLKKEFDSYRKSQTTHPLMKEYGIDAAPFRHPKMEEWRDSLRAGVSFFHEPTQMLVRGGVDDVWVYPNGELIVVDYKATSKDGEVSLDAEWQDGYKRQMETYQWLFRQNGFQVSNTGYFVYVNGQTNREAFNAKLEFDVKIIPYTGKTDWVEPTLTKIKACLDSEEVPAPAPLCDYCNYRKAASEVSFPSSKASASKPAKSRTIDSSATASLF</sequence>
<dbReference type="AlphaFoldDB" id="A0A2H0KDZ1"/>
<dbReference type="InterPro" id="IPR038726">
    <property type="entry name" value="PDDEXK_AddAB-type"/>
</dbReference>
<evidence type="ECO:0000313" key="4">
    <source>
        <dbReference type="Proteomes" id="UP000229342"/>
    </source>
</evidence>
<evidence type="ECO:0000313" key="3">
    <source>
        <dbReference type="EMBL" id="PIQ68813.1"/>
    </source>
</evidence>
<feature type="domain" description="PD-(D/E)XK endonuclease-like" evidence="2">
    <location>
        <begin position="22"/>
        <end position="242"/>
    </location>
</feature>
<dbReference type="Proteomes" id="UP000229342">
    <property type="component" value="Unassembled WGS sequence"/>
</dbReference>
<dbReference type="Pfam" id="PF12705">
    <property type="entry name" value="PDDEXK_1"/>
    <property type="match status" value="1"/>
</dbReference>
<dbReference type="EMBL" id="PCVG01000024">
    <property type="protein sequence ID" value="PIQ68813.1"/>
    <property type="molecule type" value="Genomic_DNA"/>
</dbReference>
<proteinExistence type="predicted"/>
<organism evidence="3 4">
    <name type="scientific">Candidatus Taylorbacteria bacterium CG11_big_fil_rev_8_21_14_0_20_46_11</name>
    <dbReference type="NCBI Taxonomy" id="1975025"/>
    <lineage>
        <taxon>Bacteria</taxon>
        <taxon>Candidatus Tayloriibacteriota</taxon>
    </lineage>
</organism>
<feature type="region of interest" description="Disordered" evidence="1">
    <location>
        <begin position="252"/>
        <end position="274"/>
    </location>
</feature>
<dbReference type="InterPro" id="IPR011604">
    <property type="entry name" value="PDDEXK-like_dom_sf"/>
</dbReference>
<evidence type="ECO:0000259" key="2">
    <source>
        <dbReference type="Pfam" id="PF12705"/>
    </source>
</evidence>
<reference evidence="3 4" key="1">
    <citation type="submission" date="2017-09" db="EMBL/GenBank/DDBJ databases">
        <title>Depth-based differentiation of microbial function through sediment-hosted aquifers and enrichment of novel symbionts in the deep terrestrial subsurface.</title>
        <authorList>
            <person name="Probst A.J."/>
            <person name="Ladd B."/>
            <person name="Jarett J.K."/>
            <person name="Geller-Mcgrath D.E."/>
            <person name="Sieber C.M."/>
            <person name="Emerson J.B."/>
            <person name="Anantharaman K."/>
            <person name="Thomas B.C."/>
            <person name="Malmstrom R."/>
            <person name="Stieglmeier M."/>
            <person name="Klingl A."/>
            <person name="Woyke T."/>
            <person name="Ryan C.M."/>
            <person name="Banfield J.F."/>
        </authorList>
    </citation>
    <scope>NUCLEOTIDE SEQUENCE [LARGE SCALE GENOMIC DNA]</scope>
    <source>
        <strain evidence="3">CG11_big_fil_rev_8_21_14_0_20_46_11</strain>
    </source>
</reference>
<protein>
    <recommendedName>
        <fullName evidence="2">PD-(D/E)XK endonuclease-like domain-containing protein</fullName>
    </recommendedName>
</protein>
<dbReference type="Gene3D" id="3.90.320.10">
    <property type="match status" value="1"/>
</dbReference>
<accession>A0A2H0KDZ1</accession>
<gene>
    <name evidence="3" type="ORF">COV91_01925</name>
</gene>
<feature type="compositionally biased region" description="Polar residues" evidence="1">
    <location>
        <begin position="265"/>
        <end position="274"/>
    </location>
</feature>